<name>A0A392WD91_9FABA</name>
<feature type="non-terminal residue" evidence="1">
    <location>
        <position position="66"/>
    </location>
</feature>
<organism evidence="1 2">
    <name type="scientific">Trifolium medium</name>
    <dbReference type="NCBI Taxonomy" id="97028"/>
    <lineage>
        <taxon>Eukaryota</taxon>
        <taxon>Viridiplantae</taxon>
        <taxon>Streptophyta</taxon>
        <taxon>Embryophyta</taxon>
        <taxon>Tracheophyta</taxon>
        <taxon>Spermatophyta</taxon>
        <taxon>Magnoliopsida</taxon>
        <taxon>eudicotyledons</taxon>
        <taxon>Gunneridae</taxon>
        <taxon>Pentapetalae</taxon>
        <taxon>rosids</taxon>
        <taxon>fabids</taxon>
        <taxon>Fabales</taxon>
        <taxon>Fabaceae</taxon>
        <taxon>Papilionoideae</taxon>
        <taxon>50 kb inversion clade</taxon>
        <taxon>NPAAA clade</taxon>
        <taxon>Hologalegina</taxon>
        <taxon>IRL clade</taxon>
        <taxon>Trifolieae</taxon>
        <taxon>Trifolium</taxon>
    </lineage>
</organism>
<protein>
    <submittedName>
        <fullName evidence="1">Uncharacterized protein</fullName>
    </submittedName>
</protein>
<comment type="caution">
    <text evidence="1">The sequence shown here is derived from an EMBL/GenBank/DDBJ whole genome shotgun (WGS) entry which is preliminary data.</text>
</comment>
<reference evidence="1 2" key="1">
    <citation type="journal article" date="2018" name="Front. Plant Sci.">
        <title>Red Clover (Trifolium pratense) and Zigzag Clover (T. medium) - A Picture of Genomic Similarities and Differences.</title>
        <authorList>
            <person name="Dluhosova J."/>
            <person name="Istvanek J."/>
            <person name="Nedelnik J."/>
            <person name="Repkova J."/>
        </authorList>
    </citation>
    <scope>NUCLEOTIDE SEQUENCE [LARGE SCALE GENOMIC DNA]</scope>
    <source>
        <strain evidence="2">cv. 10/8</strain>
        <tissue evidence="1">Leaf</tissue>
    </source>
</reference>
<accession>A0A392WD91</accession>
<proteinExistence type="predicted"/>
<evidence type="ECO:0000313" key="1">
    <source>
        <dbReference type="EMBL" id="MCI97041.1"/>
    </source>
</evidence>
<dbReference type="EMBL" id="LXQA011431179">
    <property type="protein sequence ID" value="MCI97041.1"/>
    <property type="molecule type" value="Genomic_DNA"/>
</dbReference>
<dbReference type="Proteomes" id="UP000265520">
    <property type="component" value="Unassembled WGS sequence"/>
</dbReference>
<sequence>NLTRERDDAITISSCLAKEKTTLEKEIEGLQVAIDASLDEGFSFALDQLRVLFPDLDEQRLSEADA</sequence>
<dbReference type="AlphaFoldDB" id="A0A392WD91"/>
<evidence type="ECO:0000313" key="2">
    <source>
        <dbReference type="Proteomes" id="UP000265520"/>
    </source>
</evidence>
<feature type="non-terminal residue" evidence="1">
    <location>
        <position position="1"/>
    </location>
</feature>
<keyword evidence="2" id="KW-1185">Reference proteome</keyword>